<dbReference type="InterPro" id="IPR001444">
    <property type="entry name" value="Flag_bb_rod_N"/>
</dbReference>
<evidence type="ECO:0000256" key="6">
    <source>
        <dbReference type="ARBA" id="ARBA00023143"/>
    </source>
</evidence>
<dbReference type="SUPFAM" id="SSF64518">
    <property type="entry name" value="Phase 1 flagellin"/>
    <property type="match status" value="1"/>
</dbReference>
<evidence type="ECO:0000256" key="8">
    <source>
        <dbReference type="SAM" id="Coils"/>
    </source>
</evidence>
<evidence type="ECO:0000313" key="13">
    <source>
        <dbReference type="EMBL" id="SFH45242.1"/>
    </source>
</evidence>
<evidence type="ECO:0000259" key="12">
    <source>
        <dbReference type="Pfam" id="PF22638"/>
    </source>
</evidence>
<evidence type="ECO:0000256" key="4">
    <source>
        <dbReference type="ARBA" id="ARBA00016244"/>
    </source>
</evidence>
<comment type="subcellular location">
    <subcellularLocation>
        <location evidence="1 7">Bacterial flagellum</location>
    </subcellularLocation>
    <subcellularLocation>
        <location evidence="2 7">Secreted</location>
    </subcellularLocation>
</comment>
<dbReference type="Pfam" id="PF22638">
    <property type="entry name" value="FlgK_D1"/>
    <property type="match status" value="1"/>
</dbReference>
<keyword evidence="13" id="KW-0969">Cilium</keyword>
<dbReference type="PANTHER" id="PTHR30033">
    <property type="entry name" value="FLAGELLAR HOOK-ASSOCIATED PROTEIN 1"/>
    <property type="match status" value="1"/>
</dbReference>
<evidence type="ECO:0000259" key="11">
    <source>
        <dbReference type="Pfam" id="PF21158"/>
    </source>
</evidence>
<evidence type="ECO:0000256" key="7">
    <source>
        <dbReference type="RuleBase" id="RU362065"/>
    </source>
</evidence>
<dbReference type="NCBIfam" id="TIGR02492">
    <property type="entry name" value="flgK_ends"/>
    <property type="match status" value="1"/>
</dbReference>
<evidence type="ECO:0000256" key="2">
    <source>
        <dbReference type="ARBA" id="ARBA00004613"/>
    </source>
</evidence>
<dbReference type="RefSeq" id="WP_092844630.1">
    <property type="nucleotide sequence ID" value="NZ_FOPY01000004.1"/>
</dbReference>
<keyword evidence="5 7" id="KW-0964">Secreted</keyword>
<dbReference type="STRING" id="442341.SAMN04487959_104144"/>
<evidence type="ECO:0000313" key="14">
    <source>
        <dbReference type="Proteomes" id="UP000199040"/>
    </source>
</evidence>
<evidence type="ECO:0000259" key="9">
    <source>
        <dbReference type="Pfam" id="PF00460"/>
    </source>
</evidence>
<feature type="domain" description="Flagellar basal body rod protein N-terminal" evidence="9">
    <location>
        <begin position="6"/>
        <end position="33"/>
    </location>
</feature>
<dbReference type="GO" id="GO:0005576">
    <property type="term" value="C:extracellular region"/>
    <property type="evidence" value="ECO:0007669"/>
    <property type="project" value="UniProtKB-SubCell"/>
</dbReference>
<feature type="domain" description="Flagellar hook-associated protein FlgK helical" evidence="12">
    <location>
        <begin position="85"/>
        <end position="319"/>
    </location>
</feature>
<feature type="domain" description="Flagellar basal-body/hook protein C-terminal" evidence="10">
    <location>
        <begin position="499"/>
        <end position="537"/>
    </location>
</feature>
<dbReference type="PANTHER" id="PTHR30033:SF1">
    <property type="entry name" value="FLAGELLAR HOOK-ASSOCIATED PROTEIN 1"/>
    <property type="match status" value="1"/>
</dbReference>
<dbReference type="GO" id="GO:0009424">
    <property type="term" value="C:bacterial-type flagellum hook"/>
    <property type="evidence" value="ECO:0007669"/>
    <property type="project" value="UniProtKB-UniRule"/>
</dbReference>
<organism evidence="13 14">
    <name type="scientific">Modicisalibacter xianhensis</name>
    <dbReference type="NCBI Taxonomy" id="442341"/>
    <lineage>
        <taxon>Bacteria</taxon>
        <taxon>Pseudomonadati</taxon>
        <taxon>Pseudomonadota</taxon>
        <taxon>Gammaproteobacteria</taxon>
        <taxon>Oceanospirillales</taxon>
        <taxon>Halomonadaceae</taxon>
        <taxon>Modicisalibacter</taxon>
    </lineage>
</organism>
<dbReference type="GO" id="GO:0044780">
    <property type="term" value="P:bacterial-type flagellum assembly"/>
    <property type="evidence" value="ECO:0007669"/>
    <property type="project" value="InterPro"/>
</dbReference>
<reference evidence="13 14" key="1">
    <citation type="submission" date="2016-10" db="EMBL/GenBank/DDBJ databases">
        <authorList>
            <person name="de Groot N.N."/>
        </authorList>
    </citation>
    <scope>NUCLEOTIDE SEQUENCE [LARGE SCALE GENOMIC DNA]</scope>
    <source>
        <strain evidence="13 14">CGMCC 1.6848</strain>
    </source>
</reference>
<dbReference type="GO" id="GO:0005198">
    <property type="term" value="F:structural molecule activity"/>
    <property type="evidence" value="ECO:0007669"/>
    <property type="project" value="UniProtKB-UniRule"/>
</dbReference>
<keyword evidence="6 7" id="KW-0975">Bacterial flagellum</keyword>
<comment type="similarity">
    <text evidence="3 7">Belongs to the flagella basal body rod proteins family.</text>
</comment>
<dbReference type="Pfam" id="PF00460">
    <property type="entry name" value="Flg_bb_rod"/>
    <property type="match status" value="1"/>
</dbReference>
<keyword evidence="13" id="KW-0966">Cell projection</keyword>
<evidence type="ECO:0000259" key="10">
    <source>
        <dbReference type="Pfam" id="PF06429"/>
    </source>
</evidence>
<keyword evidence="8" id="KW-0175">Coiled coil</keyword>
<name>A0A1I3A539_9GAMM</name>
<dbReference type="EMBL" id="FOPY01000004">
    <property type="protein sequence ID" value="SFH45242.1"/>
    <property type="molecule type" value="Genomic_DNA"/>
</dbReference>
<dbReference type="InterPro" id="IPR010930">
    <property type="entry name" value="Flg_bb/hook_C_dom"/>
</dbReference>
<proteinExistence type="inferred from homology"/>
<feature type="coiled-coil region" evidence="8">
    <location>
        <begin position="154"/>
        <end position="181"/>
    </location>
</feature>
<accession>A0A1I3A539</accession>
<keyword evidence="14" id="KW-1185">Reference proteome</keyword>
<evidence type="ECO:0000256" key="1">
    <source>
        <dbReference type="ARBA" id="ARBA00004365"/>
    </source>
</evidence>
<keyword evidence="13" id="KW-0282">Flagellum</keyword>
<dbReference type="InterPro" id="IPR002371">
    <property type="entry name" value="FlgK"/>
</dbReference>
<dbReference type="AlphaFoldDB" id="A0A1I3A539"/>
<dbReference type="Pfam" id="PF06429">
    <property type="entry name" value="Flg_bbr_C"/>
    <property type="match status" value="1"/>
</dbReference>
<evidence type="ECO:0000256" key="3">
    <source>
        <dbReference type="ARBA" id="ARBA00009677"/>
    </source>
</evidence>
<dbReference type="InterPro" id="IPR049119">
    <property type="entry name" value="FlgK_D2-like"/>
</dbReference>
<protein>
    <recommendedName>
        <fullName evidence="4 7">Flagellar hook-associated protein 1</fullName>
        <shortName evidence="7">HAP1</shortName>
    </recommendedName>
</protein>
<evidence type="ECO:0000256" key="5">
    <source>
        <dbReference type="ARBA" id="ARBA00022525"/>
    </source>
</evidence>
<gene>
    <name evidence="7" type="primary">flgK</name>
    <name evidence="13" type="ORF">SAMN04487959_104144</name>
</gene>
<sequence length="539" mass="56833">MSLFSIGLSGLSAAQTALQTTGSNISNVYTPGYNRQLTLLGESSSGANGVQVNDVQRQFNHYIASQLNNATSSASALEAYATQVSQIDNLLADRDAGLAPLMQSFFSSLEDLAGAPSDPAARQGVIGTADTLTAQFRAFDSYLDDMQSGINGQFRDEVTQINNAADQMAKLNKEIALAKAKTGEAPNSLLNQRDQLVAEISERIGVDLIVQDNGTYNLTIGNGQPLVAGSRSFALEAVSSATDPSRTVVAYHDAGGNAIELKESTFDSGTLGGLMTFRRETLDKTQNQIGQMALALAAGFNEQHAQGIDLNGDTGEAFFSIGSPTVFANERNVSTAVITAEFSNALQVTTSDYDIRFDGTDYTVKRADSGDSVTFTAGTDGAGNTTLAFEGVTLTVNGTPAAGDKYQLQPTRNLAGQFENLVSDTAKIAAGETNASGDNRNALALQELQNVDLVGSKASLSEAYSSLVSDVGNRTNVVKVNLSAQEGLTQQLTAVQQSESGVNLDEEAANLIRFQQYYQANAKVIEIGTTVLDTILGLR</sequence>
<dbReference type="InterPro" id="IPR053927">
    <property type="entry name" value="FlgK_helical"/>
</dbReference>
<dbReference type="Pfam" id="PF21158">
    <property type="entry name" value="flgK_1st_1"/>
    <property type="match status" value="1"/>
</dbReference>
<dbReference type="PRINTS" id="PR01005">
    <property type="entry name" value="FLGHOOKAP1"/>
</dbReference>
<dbReference type="Proteomes" id="UP000199040">
    <property type="component" value="Unassembled WGS sequence"/>
</dbReference>
<feature type="domain" description="Flagellar hook-associated protein 1 D2-like" evidence="11">
    <location>
        <begin position="328"/>
        <end position="410"/>
    </location>
</feature>